<dbReference type="EMBL" id="FRAP01000036">
    <property type="protein sequence ID" value="SHL53619.1"/>
    <property type="molecule type" value="Genomic_DNA"/>
</dbReference>
<feature type="transmembrane region" description="Helical" evidence="7">
    <location>
        <begin position="189"/>
        <end position="215"/>
    </location>
</feature>
<evidence type="ECO:0000256" key="3">
    <source>
        <dbReference type="ARBA" id="ARBA00022475"/>
    </source>
</evidence>
<evidence type="ECO:0000313" key="10">
    <source>
        <dbReference type="Proteomes" id="UP000184363"/>
    </source>
</evidence>
<evidence type="ECO:0000256" key="5">
    <source>
        <dbReference type="ARBA" id="ARBA00022989"/>
    </source>
</evidence>
<keyword evidence="6 7" id="KW-0472">Membrane</keyword>
<dbReference type="RefSeq" id="WP_073460585.1">
    <property type="nucleotide sequence ID" value="NZ_CALGVN010000007.1"/>
</dbReference>
<evidence type="ECO:0000259" key="8">
    <source>
        <dbReference type="Pfam" id="PF00892"/>
    </source>
</evidence>
<evidence type="ECO:0000256" key="1">
    <source>
        <dbReference type="ARBA" id="ARBA00004651"/>
    </source>
</evidence>
<feature type="transmembrane region" description="Helical" evidence="7">
    <location>
        <begin position="12"/>
        <end position="32"/>
    </location>
</feature>
<dbReference type="Proteomes" id="UP000184363">
    <property type="component" value="Unassembled WGS sequence"/>
</dbReference>
<organism evidence="9 10">
    <name type="scientific">Pseudonocardia thermophila</name>
    <dbReference type="NCBI Taxonomy" id="1848"/>
    <lineage>
        <taxon>Bacteria</taxon>
        <taxon>Bacillati</taxon>
        <taxon>Actinomycetota</taxon>
        <taxon>Actinomycetes</taxon>
        <taxon>Pseudonocardiales</taxon>
        <taxon>Pseudonocardiaceae</taxon>
        <taxon>Pseudonocardia</taxon>
    </lineage>
</organism>
<evidence type="ECO:0000256" key="4">
    <source>
        <dbReference type="ARBA" id="ARBA00022692"/>
    </source>
</evidence>
<evidence type="ECO:0000256" key="2">
    <source>
        <dbReference type="ARBA" id="ARBA00007362"/>
    </source>
</evidence>
<comment type="subcellular location">
    <subcellularLocation>
        <location evidence="1">Cell membrane</location>
        <topology evidence="1">Multi-pass membrane protein</topology>
    </subcellularLocation>
</comment>
<dbReference type="InterPro" id="IPR037185">
    <property type="entry name" value="EmrE-like"/>
</dbReference>
<reference evidence="9 10" key="1">
    <citation type="submission" date="2016-11" db="EMBL/GenBank/DDBJ databases">
        <authorList>
            <person name="Jaros S."/>
            <person name="Januszkiewicz K."/>
            <person name="Wedrychowicz H."/>
        </authorList>
    </citation>
    <scope>NUCLEOTIDE SEQUENCE [LARGE SCALE GENOMIC DNA]</scope>
    <source>
        <strain evidence="9 10">DSM 43832</strain>
    </source>
</reference>
<dbReference type="InterPro" id="IPR050638">
    <property type="entry name" value="AA-Vitamin_Transporters"/>
</dbReference>
<dbReference type="PANTHER" id="PTHR32322">
    <property type="entry name" value="INNER MEMBRANE TRANSPORTER"/>
    <property type="match status" value="1"/>
</dbReference>
<dbReference type="GO" id="GO:0005886">
    <property type="term" value="C:plasma membrane"/>
    <property type="evidence" value="ECO:0007669"/>
    <property type="project" value="UniProtKB-SubCell"/>
</dbReference>
<keyword evidence="4 7" id="KW-0812">Transmembrane</keyword>
<feature type="transmembrane region" description="Helical" evidence="7">
    <location>
        <begin position="44"/>
        <end position="66"/>
    </location>
</feature>
<keyword evidence="3" id="KW-1003">Cell membrane</keyword>
<proteinExistence type="inferred from homology"/>
<feature type="transmembrane region" description="Helical" evidence="7">
    <location>
        <begin position="131"/>
        <end position="149"/>
    </location>
</feature>
<feature type="transmembrane region" description="Helical" evidence="7">
    <location>
        <begin position="227"/>
        <end position="247"/>
    </location>
</feature>
<evidence type="ECO:0000256" key="6">
    <source>
        <dbReference type="ARBA" id="ARBA00023136"/>
    </source>
</evidence>
<feature type="transmembrane region" description="Helical" evidence="7">
    <location>
        <begin position="155"/>
        <end position="177"/>
    </location>
</feature>
<gene>
    <name evidence="9" type="ORF">SAMN05443637_1362</name>
</gene>
<dbReference type="Pfam" id="PF00892">
    <property type="entry name" value="EamA"/>
    <property type="match status" value="2"/>
</dbReference>
<sequence length="323" mass="32547">MPLLTHDNAARSLSGLGFAAISAVSFALSGPIAGGLLDAGWSPAAAVAVRVLIGGSVLVPPAVVALRGRWAQLRRQLPVLLLYGLGPVAGTQFAYFAALRHLPVAVALLIEYTSPIAVVAWLWLRHAQRPAALTVGGALLGMTGLVLVLDPGGGAFSWIGVGWALLAMLGAALYFLLSARTGDALPGVVLAAGALLTGGVVLLLAGLVGVLPFTVTAATVALGGAVLPWWVPVLALGVVTAALSYATGIEAARRLGARLASFCGLAEVVAAVVLAWLLLGQVPRPVQLVGAALVLAGVALVKLGEPEPAAAPAEIAEITARER</sequence>
<evidence type="ECO:0000256" key="7">
    <source>
        <dbReference type="SAM" id="Phobius"/>
    </source>
</evidence>
<dbReference type="AlphaFoldDB" id="A0A1M7BG84"/>
<dbReference type="SUPFAM" id="SSF103481">
    <property type="entry name" value="Multidrug resistance efflux transporter EmrE"/>
    <property type="match status" value="2"/>
</dbReference>
<feature type="domain" description="EamA" evidence="8">
    <location>
        <begin position="14"/>
        <end position="149"/>
    </location>
</feature>
<protein>
    <submittedName>
        <fullName evidence="9">Threonine/homoserine efflux transporter RhtA</fullName>
    </submittedName>
</protein>
<feature type="transmembrane region" description="Helical" evidence="7">
    <location>
        <begin position="259"/>
        <end position="279"/>
    </location>
</feature>
<comment type="similarity">
    <text evidence="2">Belongs to the EamA transporter family.</text>
</comment>
<dbReference type="OrthoDB" id="154915at2"/>
<name>A0A1M7BG84_PSETH</name>
<accession>A0A1M7BG84</accession>
<keyword evidence="10" id="KW-1185">Reference proteome</keyword>
<dbReference type="InterPro" id="IPR000620">
    <property type="entry name" value="EamA_dom"/>
</dbReference>
<dbReference type="STRING" id="1848.SAMN05443637_1362"/>
<feature type="transmembrane region" description="Helical" evidence="7">
    <location>
        <begin position="104"/>
        <end position="124"/>
    </location>
</feature>
<feature type="domain" description="EamA" evidence="8">
    <location>
        <begin position="159"/>
        <end position="301"/>
    </location>
</feature>
<feature type="transmembrane region" description="Helical" evidence="7">
    <location>
        <begin position="78"/>
        <end position="98"/>
    </location>
</feature>
<keyword evidence="5 7" id="KW-1133">Transmembrane helix</keyword>
<dbReference type="PANTHER" id="PTHR32322:SF18">
    <property type="entry name" value="S-ADENOSYLMETHIONINE_S-ADENOSYLHOMOCYSTEINE TRANSPORTER"/>
    <property type="match status" value="1"/>
</dbReference>
<evidence type="ECO:0000313" key="9">
    <source>
        <dbReference type="EMBL" id="SHL53619.1"/>
    </source>
</evidence>